<keyword evidence="2" id="KW-1185">Reference proteome</keyword>
<protein>
    <submittedName>
        <fullName evidence="1">Uncharacterized protein</fullName>
    </submittedName>
</protein>
<accession>A0ACC2VZR8</accession>
<dbReference type="Proteomes" id="UP001227268">
    <property type="component" value="Unassembled WGS sequence"/>
</dbReference>
<evidence type="ECO:0000313" key="2">
    <source>
        <dbReference type="Proteomes" id="UP001227268"/>
    </source>
</evidence>
<evidence type="ECO:0000313" key="1">
    <source>
        <dbReference type="EMBL" id="KAJ9104585.1"/>
    </source>
</evidence>
<reference evidence="1" key="1">
    <citation type="submission" date="2023-04" db="EMBL/GenBank/DDBJ databases">
        <title>Draft Genome sequencing of Naganishia species isolated from polar environments using Oxford Nanopore Technology.</title>
        <authorList>
            <person name="Leo P."/>
            <person name="Venkateswaran K."/>
        </authorList>
    </citation>
    <scope>NUCLEOTIDE SEQUENCE</scope>
    <source>
        <strain evidence="1">MNA-CCFEE 5423</strain>
    </source>
</reference>
<dbReference type="EMBL" id="JASBWT010000005">
    <property type="protein sequence ID" value="KAJ9104585.1"/>
    <property type="molecule type" value="Genomic_DNA"/>
</dbReference>
<name>A0ACC2VZR8_9TREE</name>
<comment type="caution">
    <text evidence="1">The sequence shown here is derived from an EMBL/GenBank/DDBJ whole genome shotgun (WGS) entry which is preliminary data.</text>
</comment>
<sequence length="706" mass="77444">MNRTGYAYLPSDKTYIRLSDVIFEWCKPLPPWHVNAIKSLVNAAALLSPAHPLQVAPKNGQASGLAVFAGVLPGGKTRLYMSMRQIEYLRYYIAALGLIDPTKDEVDKWRKRCKEEGVETPCHEEVGLERLKRLPLPDSRWWVREEDLVDVVSVTIATEDDFKRAMKNAASLYRKRKSLNDIHAVDATLSAANKEQPISAIGPTENMTPPAFLSQQPELTIKRAQSSYPLSNAYTASSRTNPGAWLSIDFQVWEPEYGVVLDVGWASKWFVPSEDGEWIEKTDGGHWIVQEHEQKLNANMIIPAAEDGRVARGHARIPYMYGGKSEVLPLDVIKEQVRALIPLMRKRGTGGPVHLVVHSADRHIASMTLLGLEIVPLRDEPGCASVRQQEQVEHANAQAESRAGTLGKLVVFDTSVLLAAIADDNTVTAYPPVSPVQTSTWTQGRLAQALVRGGVLRAEKGGDHRVDGNSGNHAAVSVVRHDRAGILGENLFLISHIPSGICVEKVKLECFTTSTLFFLRARSWKGADAASQNTVMVTGIERLRPVLAESAPSFTTTSQATVSAAAADIVTPARTRSRDWSLDIRALADMQHQTLTAAVIEMGPYKGKNADNDDGGSRMFTAPTANEDHDAREWDYKTAAAVAASSHIANPHIQLNTGPAGQIQEGDDEEVMDNYTLQKLIDDLGDMDPQVGRFGPDWEGDASDDY</sequence>
<organism evidence="1 2">
    <name type="scientific">Naganishia friedmannii</name>
    <dbReference type="NCBI Taxonomy" id="89922"/>
    <lineage>
        <taxon>Eukaryota</taxon>
        <taxon>Fungi</taxon>
        <taxon>Dikarya</taxon>
        <taxon>Basidiomycota</taxon>
        <taxon>Agaricomycotina</taxon>
        <taxon>Tremellomycetes</taxon>
        <taxon>Filobasidiales</taxon>
        <taxon>Filobasidiaceae</taxon>
        <taxon>Naganishia</taxon>
    </lineage>
</organism>
<gene>
    <name evidence="1" type="ORF">QFC21_002083</name>
</gene>
<proteinExistence type="predicted"/>